<proteinExistence type="predicted"/>
<dbReference type="GO" id="GO:0016740">
    <property type="term" value="F:transferase activity"/>
    <property type="evidence" value="ECO:0007669"/>
    <property type="project" value="UniProtKB-KW"/>
</dbReference>
<comment type="caution">
    <text evidence="2">The sequence shown here is derived from an EMBL/GenBank/DDBJ whole genome shotgun (WGS) entry which is preliminary data.</text>
</comment>
<dbReference type="InterPro" id="IPR001173">
    <property type="entry name" value="Glyco_trans_2-like"/>
</dbReference>
<dbReference type="PANTHER" id="PTHR48090">
    <property type="entry name" value="UNDECAPRENYL-PHOSPHATE 4-DEOXY-4-FORMAMIDO-L-ARABINOSE TRANSFERASE-RELATED"/>
    <property type="match status" value="1"/>
</dbReference>
<dbReference type="InterPro" id="IPR050256">
    <property type="entry name" value="Glycosyltransferase_2"/>
</dbReference>
<dbReference type="SUPFAM" id="SSF53448">
    <property type="entry name" value="Nucleotide-diphospho-sugar transferases"/>
    <property type="match status" value="1"/>
</dbReference>
<protein>
    <submittedName>
        <fullName evidence="2">Glycosyltransferase</fullName>
    </submittedName>
</protein>
<dbReference type="Proteomes" id="UP000319836">
    <property type="component" value="Unassembled WGS sequence"/>
</dbReference>
<name>A0A538UBK1_UNCEI</name>
<dbReference type="InterPro" id="IPR029044">
    <property type="entry name" value="Nucleotide-diphossugar_trans"/>
</dbReference>
<dbReference type="PANTHER" id="PTHR48090:SF7">
    <property type="entry name" value="RFBJ PROTEIN"/>
    <property type="match status" value="1"/>
</dbReference>
<feature type="domain" description="Glycosyltransferase 2-like" evidence="1">
    <location>
        <begin position="17"/>
        <end position="139"/>
    </location>
</feature>
<reference evidence="2 3" key="1">
    <citation type="journal article" date="2019" name="Nat. Microbiol.">
        <title>Mediterranean grassland soil C-N compound turnover is dependent on rainfall and depth, and is mediated by genomically divergent microorganisms.</title>
        <authorList>
            <person name="Diamond S."/>
            <person name="Andeer P.F."/>
            <person name="Li Z."/>
            <person name="Crits-Christoph A."/>
            <person name="Burstein D."/>
            <person name="Anantharaman K."/>
            <person name="Lane K.R."/>
            <person name="Thomas B.C."/>
            <person name="Pan C."/>
            <person name="Northen T.R."/>
            <person name="Banfield J.F."/>
        </authorList>
    </citation>
    <scope>NUCLEOTIDE SEQUENCE [LARGE SCALE GENOMIC DNA]</scope>
    <source>
        <strain evidence="2">WS_10</strain>
    </source>
</reference>
<accession>A0A538UBK1</accession>
<keyword evidence="2" id="KW-0808">Transferase</keyword>
<sequence>MPSSNPRPHPDPPLGAVIIPALNEALALPGVLEDLRRSCPLDEVVVVDNGSADQTAEVARAAGATVVWEPRRGYGAACFAGVAALRERPPLVLVFMAADGSDDPRAMSELTDPIVQGRCDLVLGSRVERAEPGALTTVQRFGNALATRLLALLFGARFRDLGPYRAIAWDAFHALDMRDRDFGWTVEMQARAAKLGLRWIEVPVRYRRRAAGRSKISGTVWGSLAAGFKILTTIGRIRLGC</sequence>
<dbReference type="CDD" id="cd04179">
    <property type="entry name" value="DPM_DPG-synthase_like"/>
    <property type="match status" value="1"/>
</dbReference>
<dbReference type="EMBL" id="VBPA01000014">
    <property type="protein sequence ID" value="TMQ73278.1"/>
    <property type="molecule type" value="Genomic_DNA"/>
</dbReference>
<evidence type="ECO:0000313" key="3">
    <source>
        <dbReference type="Proteomes" id="UP000319836"/>
    </source>
</evidence>
<evidence type="ECO:0000313" key="2">
    <source>
        <dbReference type="EMBL" id="TMQ73278.1"/>
    </source>
</evidence>
<gene>
    <name evidence="2" type="ORF">E6K80_00560</name>
</gene>
<organism evidence="2 3">
    <name type="scientific">Eiseniibacteriota bacterium</name>
    <dbReference type="NCBI Taxonomy" id="2212470"/>
    <lineage>
        <taxon>Bacteria</taxon>
        <taxon>Candidatus Eiseniibacteriota</taxon>
    </lineage>
</organism>
<evidence type="ECO:0000259" key="1">
    <source>
        <dbReference type="Pfam" id="PF00535"/>
    </source>
</evidence>
<dbReference type="AlphaFoldDB" id="A0A538UBK1"/>
<dbReference type="Pfam" id="PF00535">
    <property type="entry name" value="Glycos_transf_2"/>
    <property type="match status" value="1"/>
</dbReference>
<dbReference type="Gene3D" id="3.90.550.10">
    <property type="entry name" value="Spore Coat Polysaccharide Biosynthesis Protein SpsA, Chain A"/>
    <property type="match status" value="1"/>
</dbReference>